<accession>A0A0A8HCM2</accession>
<feature type="transmembrane region" description="Helical" evidence="2">
    <location>
        <begin position="186"/>
        <end position="207"/>
    </location>
</feature>
<feature type="coiled-coil region" evidence="1">
    <location>
        <begin position="232"/>
        <end position="259"/>
    </location>
</feature>
<dbReference type="KEGG" id="csm:CSUB8521_0810"/>
<dbReference type="AlphaFoldDB" id="A0A0A8HCM2"/>
<protein>
    <submittedName>
        <fullName evidence="3">Uncharacterized protein</fullName>
    </submittedName>
</protein>
<dbReference type="OrthoDB" id="5352910at2"/>
<organism evidence="3 4">
    <name type="scientific">Campylobacter subantarcticus LMG 24374</name>
    <dbReference type="NCBI Taxonomy" id="1388751"/>
    <lineage>
        <taxon>Bacteria</taxon>
        <taxon>Pseudomonadati</taxon>
        <taxon>Campylobacterota</taxon>
        <taxon>Epsilonproteobacteria</taxon>
        <taxon>Campylobacterales</taxon>
        <taxon>Campylobacteraceae</taxon>
        <taxon>Campylobacter</taxon>
    </lineage>
</organism>
<gene>
    <name evidence="3" type="ORF">CSUB8521_0810</name>
</gene>
<dbReference type="HOGENOM" id="CLU_808183_0_0_7"/>
<evidence type="ECO:0000313" key="4">
    <source>
        <dbReference type="Proteomes" id="UP000031135"/>
    </source>
</evidence>
<sequence>MMSKKTISKDFLAYEKLLYIKFANPISEDEILKKSFEELGLKDDFSYKLKYFKDNFFVYVFLCKYEDILDIDYIIPEPLLFEVYFKNDTNGENLALLFKEKYIVLVEYLGCNFQNSKVIPLNVYDKIYEEKLKNTYKNIISIDDIQNFSSFDKFNSNNFYQKLLKNCEQVKINFTNKENINHLKSFSFKILSVFACGILLALAYPLYLYTQKSFYEKEKIKYENLIKKQDDILEQAKINQKQNQELKKLQEENKQKIDLLQKFYINTLCYKEFYDFLKVLNFHQAYIEALYVKNNDFIIELKNDYEFYEDFKKYHFVLKNKEINNGKITLVFEKSL</sequence>
<keyword evidence="2" id="KW-1133">Transmembrane helix</keyword>
<keyword evidence="1" id="KW-0175">Coiled coil</keyword>
<evidence type="ECO:0000313" key="3">
    <source>
        <dbReference type="EMBL" id="AJC90654.1"/>
    </source>
</evidence>
<name>A0A0A8HCM2_9BACT</name>
<dbReference type="Proteomes" id="UP000031135">
    <property type="component" value="Chromosome"/>
</dbReference>
<evidence type="ECO:0000256" key="2">
    <source>
        <dbReference type="SAM" id="Phobius"/>
    </source>
</evidence>
<reference evidence="3 4" key="1">
    <citation type="journal article" date="2014" name="Genome Biol. Evol.">
        <title>Comparative Genomics of the Campylobacter lari Group.</title>
        <authorList>
            <person name="Miller W.G."/>
            <person name="Yee E."/>
            <person name="Chapman M.H."/>
            <person name="Smith T.P."/>
            <person name="Bono J.L."/>
            <person name="Huynh S."/>
            <person name="Parker C.T."/>
            <person name="Vandamme P."/>
            <person name="Luong K."/>
            <person name="Korlach J."/>
        </authorList>
    </citation>
    <scope>NUCLEOTIDE SEQUENCE [LARGE SCALE GENOMIC DNA]</scope>
    <source>
        <strain evidence="3 4">LMG 24374</strain>
    </source>
</reference>
<keyword evidence="2" id="KW-0812">Transmembrane</keyword>
<keyword evidence="2" id="KW-0472">Membrane</keyword>
<dbReference type="EMBL" id="CP007772">
    <property type="protein sequence ID" value="AJC90654.1"/>
    <property type="molecule type" value="Genomic_DNA"/>
</dbReference>
<proteinExistence type="predicted"/>
<dbReference type="RefSeq" id="WP_148308419.1">
    <property type="nucleotide sequence ID" value="NZ_CP007772.1"/>
</dbReference>
<evidence type="ECO:0000256" key="1">
    <source>
        <dbReference type="SAM" id="Coils"/>
    </source>
</evidence>